<accession>A0A9W6AI69</accession>
<dbReference type="AlphaFoldDB" id="A0A9W6AI69"/>
<sequence length="235" mass="26969">MSLNVKQSCHLAGSDSKKPPQGVVIELEERWRVLSQKEEHEFQGSEQDDPRWSGPSYACIQLKVRQVGSRITPPVNGYMRIYKQIPTEETVADRPKVRAQQAKTVVLPELGAYRQLIDKGSTFTPRLLDSMEQRQDIYSFVPGGFVVWIVTEEVSGVRLGNAVSDETFWSMGPCVREQIRASFKESFIKTTRWGWIPLYHRCGDLVWDANSSTVFFINWFMAVHVVTPQSWTELR</sequence>
<comment type="caution">
    <text evidence="2">The sequence shown here is derived from an EMBL/GenBank/DDBJ whole genome shotgun (WGS) entry which is preliminary data.</text>
</comment>
<evidence type="ECO:0000256" key="1">
    <source>
        <dbReference type="SAM" id="MobiDB-lite"/>
    </source>
</evidence>
<reference evidence="2" key="1">
    <citation type="submission" date="2022-07" db="EMBL/GenBank/DDBJ databases">
        <title>Taxonomy of Aspergillus series Nigri: significant species reduction supported by multi-species coalescent approaches.</title>
        <authorList>
            <person name="Bian C."/>
            <person name="Kusuya Y."/>
            <person name="Sklenar F."/>
            <person name="D'hooge E."/>
            <person name="Yaguchi T."/>
            <person name="Takahashi H."/>
            <person name="Hubka V."/>
        </authorList>
    </citation>
    <scope>NUCLEOTIDE SEQUENCE</scope>
    <source>
        <strain evidence="2">IFM 56815</strain>
    </source>
</reference>
<dbReference type="EMBL" id="BRPE01000002">
    <property type="protein sequence ID" value="GLA81306.1"/>
    <property type="molecule type" value="Genomic_DNA"/>
</dbReference>
<evidence type="ECO:0000313" key="3">
    <source>
        <dbReference type="Proteomes" id="UP001144157"/>
    </source>
</evidence>
<evidence type="ECO:0000313" key="2">
    <source>
        <dbReference type="EMBL" id="GLA81306.1"/>
    </source>
</evidence>
<name>A0A9W6AI69_ASPTU</name>
<proteinExistence type="predicted"/>
<gene>
    <name evidence="2" type="ORF">AtubIFM56815_004950</name>
</gene>
<dbReference type="Proteomes" id="UP001144157">
    <property type="component" value="Unassembled WGS sequence"/>
</dbReference>
<protein>
    <submittedName>
        <fullName evidence="2">Uncharacterized protein</fullName>
    </submittedName>
</protein>
<organism evidence="2 3">
    <name type="scientific">Aspergillus tubingensis</name>
    <dbReference type="NCBI Taxonomy" id="5068"/>
    <lineage>
        <taxon>Eukaryota</taxon>
        <taxon>Fungi</taxon>
        <taxon>Dikarya</taxon>
        <taxon>Ascomycota</taxon>
        <taxon>Pezizomycotina</taxon>
        <taxon>Eurotiomycetes</taxon>
        <taxon>Eurotiomycetidae</taxon>
        <taxon>Eurotiales</taxon>
        <taxon>Aspergillaceae</taxon>
        <taxon>Aspergillus</taxon>
        <taxon>Aspergillus subgen. Circumdati</taxon>
    </lineage>
</organism>
<feature type="region of interest" description="Disordered" evidence="1">
    <location>
        <begin position="1"/>
        <end position="20"/>
    </location>
</feature>